<feature type="transmembrane region" description="Helical" evidence="5">
    <location>
        <begin position="486"/>
        <end position="506"/>
    </location>
</feature>
<evidence type="ECO:0000256" key="3">
    <source>
        <dbReference type="ARBA" id="ARBA00022989"/>
    </source>
</evidence>
<evidence type="ECO:0000313" key="8">
    <source>
        <dbReference type="Proteomes" id="UP001242903"/>
    </source>
</evidence>
<dbReference type="EMBL" id="JAUCAQ010000008">
    <property type="protein sequence ID" value="MDM7646291.1"/>
    <property type="molecule type" value="Genomic_DNA"/>
</dbReference>
<keyword evidence="3 5" id="KW-1133">Transmembrane helix</keyword>
<dbReference type="PANTHER" id="PTHR43077">
    <property type="entry name" value="TRANSPORT PERMEASE YVFS-RELATED"/>
    <property type="match status" value="1"/>
</dbReference>
<evidence type="ECO:0000259" key="6">
    <source>
        <dbReference type="Pfam" id="PF12698"/>
    </source>
</evidence>
<feature type="domain" description="ABC-2 type transporter transmembrane" evidence="6">
    <location>
        <begin position="23"/>
        <end position="188"/>
    </location>
</feature>
<comment type="caution">
    <text evidence="7">The sequence shown here is derived from an EMBL/GenBank/DDBJ whole genome shotgun (WGS) entry which is preliminary data.</text>
</comment>
<dbReference type="PANTHER" id="PTHR43077:SF5">
    <property type="entry name" value="PHAGE INFECTION PROTEIN"/>
    <property type="match status" value="1"/>
</dbReference>
<feature type="transmembrane region" description="Helical" evidence="5">
    <location>
        <begin position="21"/>
        <end position="39"/>
    </location>
</feature>
<organism evidence="7 8">
    <name type="scientific">Leuconostoc falkenbergense</name>
    <dbReference type="NCBI Taxonomy" id="2766470"/>
    <lineage>
        <taxon>Bacteria</taxon>
        <taxon>Bacillati</taxon>
        <taxon>Bacillota</taxon>
        <taxon>Bacilli</taxon>
        <taxon>Lactobacillales</taxon>
        <taxon>Lactobacillaceae</taxon>
        <taxon>Leuconostoc</taxon>
    </lineage>
</organism>
<feature type="transmembrane region" description="Helical" evidence="5">
    <location>
        <begin position="399"/>
        <end position="420"/>
    </location>
</feature>
<name>A0ABT7RYB6_9LACO</name>
<feature type="transmembrane region" description="Helical" evidence="5">
    <location>
        <begin position="373"/>
        <end position="393"/>
    </location>
</feature>
<comment type="subcellular location">
    <subcellularLocation>
        <location evidence="1">Membrane</location>
        <topology evidence="1">Multi-pass membrane protein</topology>
    </subcellularLocation>
</comment>
<feature type="transmembrane region" description="Helical" evidence="5">
    <location>
        <begin position="331"/>
        <end position="352"/>
    </location>
</feature>
<dbReference type="Gene3D" id="3.40.1710.10">
    <property type="entry name" value="abc type-2 transporter like domain"/>
    <property type="match status" value="1"/>
</dbReference>
<keyword evidence="8" id="KW-1185">Reference proteome</keyword>
<evidence type="ECO:0000256" key="2">
    <source>
        <dbReference type="ARBA" id="ARBA00022692"/>
    </source>
</evidence>
<dbReference type="Proteomes" id="UP001242903">
    <property type="component" value="Unassembled WGS sequence"/>
</dbReference>
<gene>
    <name evidence="7" type="ORF">QUE93_04565</name>
</gene>
<evidence type="ECO:0000256" key="5">
    <source>
        <dbReference type="SAM" id="Phobius"/>
    </source>
</evidence>
<reference evidence="7 8" key="1">
    <citation type="submission" date="2023-06" db="EMBL/GenBank/DDBJ databases">
        <title>Draft Genome Sequences of lactic acid bacteria strains isolated from fermented milk products.</title>
        <authorList>
            <person name="Elcheninov A.G."/>
            <person name="Klyukina A."/>
            <person name="Zayulina K.S."/>
            <person name="Gavirova L.A."/>
            <person name="Shcherbakova P.A."/>
            <person name="Shestakov A.I."/>
            <person name="Kublanov I.V."/>
            <person name="Kochetkova T.V."/>
        </authorList>
    </citation>
    <scope>NUCLEOTIDE SEQUENCE [LARGE SCALE GENOMIC DNA]</scope>
    <source>
        <strain evidence="7 8">TOM.81</strain>
    </source>
</reference>
<dbReference type="InterPro" id="IPR013525">
    <property type="entry name" value="ABC2_TM"/>
</dbReference>
<protein>
    <submittedName>
        <fullName evidence="7">ABC transporter permease</fullName>
    </submittedName>
</protein>
<evidence type="ECO:0000256" key="1">
    <source>
        <dbReference type="ARBA" id="ARBA00004141"/>
    </source>
</evidence>
<proteinExistence type="predicted"/>
<dbReference type="InterPro" id="IPR051328">
    <property type="entry name" value="T7SS_ABC-Transporter"/>
</dbReference>
<evidence type="ECO:0000256" key="4">
    <source>
        <dbReference type="ARBA" id="ARBA00023136"/>
    </source>
</evidence>
<dbReference type="RefSeq" id="WP_242029736.1">
    <property type="nucleotide sequence ID" value="NZ_BMBR01000009.1"/>
</dbReference>
<accession>A0ABT7RYB6</accession>
<keyword evidence="4 5" id="KW-0472">Membrane</keyword>
<evidence type="ECO:0000313" key="7">
    <source>
        <dbReference type="EMBL" id="MDM7646291.1"/>
    </source>
</evidence>
<feature type="transmembrane region" description="Helical" evidence="5">
    <location>
        <begin position="427"/>
        <end position="444"/>
    </location>
</feature>
<keyword evidence="2 5" id="KW-0812">Transmembrane</keyword>
<dbReference type="Pfam" id="PF12698">
    <property type="entry name" value="ABC2_membrane_3"/>
    <property type="match status" value="1"/>
</dbReference>
<sequence>MKRFFMLGWQTVFGNKRILGKWLLAVILPVLLIGGYLGATGHSNQKTDRLVVAVINQDKSASLNGKNQRFGDTLQQQLKESKHFKTSTYQSTRVAKQALKQGRISAIVEIPAALTTQLANYKKSGKSGTVNVSVATGNSQYGTQYIENQINAVIALANNKLSLGNTSDSTLSKLSSQSQNLAKQTKDLQTNLQAVGNAIDVNAANDLQSDASDLITDLSTYSAQLNDAVNADDKTKIQSLAVEINNISYKMQTTIAGGIGSLATNLSSTKALSDQSGVIQSSAKDINSGQQQISSQLKSLLSNQPDKNTALTQMLMLKMTDIKPIKTQGQVLMASLLVVGVSVMSVLFGLLLPVKPTKTDALALEQWWENFQIGGLLSILGSFLMVGSALLWHVNIGNFWYMTGIALLSQWGMMSLVWYLKQWLGQAGWWLSTVLLAIQTVFVVPNDPVSLQDSIFAFIRPFWPLSALKNAVNSLVFGGNDIEQNVMILIIWLLALTILLVTYYRVKQRENLKQELNV</sequence>